<reference evidence="8" key="2">
    <citation type="journal article" date="2021" name="Data Brief">
        <title>Draft genome sequence data of the facultative, thermophilic, xylanolytic bacterium Paenibacillus sp. strain DA-C8.</title>
        <authorList>
            <person name="Chhe C."/>
            <person name="Uke A."/>
            <person name="Baramee S."/>
            <person name="Ungkulpasvich U."/>
            <person name="Tachaapaikoon C."/>
            <person name="Pason P."/>
            <person name="Waeonukul R."/>
            <person name="Ratanakhanokchai K."/>
            <person name="Kosugi A."/>
        </authorList>
    </citation>
    <scope>NUCLEOTIDE SEQUENCE</scope>
    <source>
        <strain evidence="8">DA-C8</strain>
    </source>
</reference>
<dbReference type="InterPro" id="IPR012327">
    <property type="entry name" value="MeTrfase_D12"/>
</dbReference>
<dbReference type="PROSITE" id="PS00092">
    <property type="entry name" value="N6_MTASE"/>
    <property type="match status" value="2"/>
</dbReference>
<evidence type="ECO:0000256" key="2">
    <source>
        <dbReference type="ARBA" id="ARBA00011900"/>
    </source>
</evidence>
<accession>A0A916VHN1</accession>
<name>A0A916VHN1_9BACL</name>
<evidence type="ECO:0000256" key="6">
    <source>
        <dbReference type="ARBA" id="ARBA00047942"/>
    </source>
</evidence>
<dbReference type="EC" id="2.1.1.72" evidence="2 7"/>
<dbReference type="PANTHER" id="PTHR30481">
    <property type="entry name" value="DNA ADENINE METHYLASE"/>
    <property type="match status" value="1"/>
</dbReference>
<reference evidence="8" key="1">
    <citation type="submission" date="2020-08" db="EMBL/GenBank/DDBJ databases">
        <authorList>
            <person name="Uke A."/>
            <person name="Chhe C."/>
            <person name="Baramee S."/>
            <person name="Kosugi A."/>
        </authorList>
    </citation>
    <scope>NUCLEOTIDE SEQUENCE</scope>
    <source>
        <strain evidence="8">DA-C8</strain>
    </source>
</reference>
<evidence type="ECO:0000256" key="5">
    <source>
        <dbReference type="ARBA" id="ARBA00022691"/>
    </source>
</evidence>
<sequence>MNIQKQQILVQRIEKPLARPILKWAGGKQQLWDEIVRHIPNHFNKYIEPFMGGGAIFFGLQPDRAVLSDTNPELMTLYEVVRDNVDDLIRELKEYVNDEDFYYYVRQQNPEKLSKVQRAARMLFLNKTCYNGLYRVNKKGQFNVPFGKYKNPTICDEEALRSASSALQGKLLVCGDYIEVLNRYAEPEDLIYLDPPYLPISTYSDFKRYTKEFFYEEDHVKLANEVHRLYELGCTVILTNSNHPLVYELYRDYKIEVHKTKRYINSIASKRNGQDVIVLAQPRRRSFKIVKPETPNNQLDRFPGTRYMGSKYNLLDSIWDIAKQFRFESVLDAFSGSGVVSYMFKTKGKTVYSNDFMTFAANITKALVENNSVTLTKEDVDYLLEPGDGNGFIYNTFKGLYFSDEENIFLDDVRARIDKLQCPYKKALAISALCRACLKRRPRGVFTYVGYRYDDGRKDLQMNLMEHFVESVKAFNDAVFDNGKINISINKDTMELRRRADLVYIDPPYYSPLSDNEYTRRYHFVEGLARNWNGLEIQWDTKTRKFKKYPTPFGSKVGAYDAFDKLFAKHKDSIIMVSYSSNAYPTMEEMIELLCKYKDKVEVNQIDHRYSFGNQGHKVDDNHNEVQEYIFVGY</sequence>
<comment type="caution">
    <text evidence="8">The sequence shown here is derived from an EMBL/GenBank/DDBJ whole genome shotgun (WGS) entry which is preliminary data.</text>
</comment>
<comment type="catalytic activity">
    <reaction evidence="6 7">
        <text>a 2'-deoxyadenosine in DNA + S-adenosyl-L-methionine = an N(6)-methyl-2'-deoxyadenosine in DNA + S-adenosyl-L-homocysteine + H(+)</text>
        <dbReference type="Rhea" id="RHEA:15197"/>
        <dbReference type="Rhea" id="RHEA-COMP:12418"/>
        <dbReference type="Rhea" id="RHEA-COMP:12419"/>
        <dbReference type="ChEBI" id="CHEBI:15378"/>
        <dbReference type="ChEBI" id="CHEBI:57856"/>
        <dbReference type="ChEBI" id="CHEBI:59789"/>
        <dbReference type="ChEBI" id="CHEBI:90615"/>
        <dbReference type="ChEBI" id="CHEBI:90616"/>
        <dbReference type="EC" id="2.1.1.72"/>
    </reaction>
</comment>
<dbReference type="EMBL" id="BMAQ01000019">
    <property type="protein sequence ID" value="GFR38480.1"/>
    <property type="molecule type" value="Genomic_DNA"/>
</dbReference>
<protein>
    <recommendedName>
        <fullName evidence="2 7">Site-specific DNA-methyltransferase (adenine-specific)</fullName>
        <ecNumber evidence="2 7">2.1.1.72</ecNumber>
    </recommendedName>
</protein>
<keyword evidence="9" id="KW-1185">Reference proteome</keyword>
<dbReference type="AlphaFoldDB" id="A0A916VHN1"/>
<dbReference type="Gene3D" id="1.10.1020.10">
    <property type="entry name" value="Adenine-specific Methyltransferase, Domain 2"/>
    <property type="match status" value="2"/>
</dbReference>
<evidence type="ECO:0000256" key="3">
    <source>
        <dbReference type="ARBA" id="ARBA00022603"/>
    </source>
</evidence>
<evidence type="ECO:0000256" key="4">
    <source>
        <dbReference type="ARBA" id="ARBA00022679"/>
    </source>
</evidence>
<dbReference type="GO" id="GO:0043565">
    <property type="term" value="F:sequence-specific DNA binding"/>
    <property type="evidence" value="ECO:0007669"/>
    <property type="project" value="TreeGrafter"/>
</dbReference>
<keyword evidence="3 7" id="KW-0489">Methyltransferase</keyword>
<dbReference type="InterPro" id="IPR002052">
    <property type="entry name" value="DNA_methylase_N6_adenine_CS"/>
</dbReference>
<dbReference type="PRINTS" id="PR00505">
    <property type="entry name" value="D12N6MTFRASE"/>
</dbReference>
<proteinExistence type="inferred from homology"/>
<comment type="similarity">
    <text evidence="1 7">Belongs to the N(4)/N(6)-methyltransferase family.</text>
</comment>
<dbReference type="GO" id="GO:0006298">
    <property type="term" value="P:mismatch repair"/>
    <property type="evidence" value="ECO:0007669"/>
    <property type="project" value="TreeGrafter"/>
</dbReference>
<dbReference type="GO" id="GO:1904047">
    <property type="term" value="F:S-adenosyl-L-methionine binding"/>
    <property type="evidence" value="ECO:0007669"/>
    <property type="project" value="TreeGrafter"/>
</dbReference>
<evidence type="ECO:0000256" key="7">
    <source>
        <dbReference type="RuleBase" id="RU361257"/>
    </source>
</evidence>
<dbReference type="NCBIfam" id="TIGR00571">
    <property type="entry name" value="dam"/>
    <property type="match status" value="1"/>
</dbReference>
<dbReference type="SUPFAM" id="SSF53335">
    <property type="entry name" value="S-adenosyl-L-methionine-dependent methyltransferases"/>
    <property type="match status" value="2"/>
</dbReference>
<dbReference type="GO" id="GO:0032259">
    <property type="term" value="P:methylation"/>
    <property type="evidence" value="ECO:0007669"/>
    <property type="project" value="UniProtKB-KW"/>
</dbReference>
<dbReference type="Pfam" id="PF02086">
    <property type="entry name" value="MethyltransfD12"/>
    <property type="match status" value="2"/>
</dbReference>
<dbReference type="PANTHER" id="PTHR30481:SF3">
    <property type="entry name" value="DNA ADENINE METHYLASE"/>
    <property type="match status" value="1"/>
</dbReference>
<organism evidence="8 9">
    <name type="scientific">Insulibacter thermoxylanivorax</name>
    <dbReference type="NCBI Taxonomy" id="2749268"/>
    <lineage>
        <taxon>Bacteria</taxon>
        <taxon>Bacillati</taxon>
        <taxon>Bacillota</taxon>
        <taxon>Bacilli</taxon>
        <taxon>Bacillales</taxon>
        <taxon>Paenibacillaceae</taxon>
        <taxon>Insulibacter</taxon>
    </lineage>
</organism>
<keyword evidence="4 7" id="KW-0808">Transferase</keyword>
<gene>
    <name evidence="8" type="ORF">PRECH8_17760</name>
</gene>
<dbReference type="GO" id="GO:0009007">
    <property type="term" value="F:site-specific DNA-methyltransferase (adenine-specific) activity"/>
    <property type="evidence" value="ECO:0007669"/>
    <property type="project" value="UniProtKB-UniRule"/>
</dbReference>
<dbReference type="GO" id="GO:0009307">
    <property type="term" value="P:DNA restriction-modification system"/>
    <property type="evidence" value="ECO:0007669"/>
    <property type="project" value="InterPro"/>
</dbReference>
<dbReference type="InterPro" id="IPR023095">
    <property type="entry name" value="Ade_MeTrfase_dom_2"/>
</dbReference>
<evidence type="ECO:0000313" key="9">
    <source>
        <dbReference type="Proteomes" id="UP000654993"/>
    </source>
</evidence>
<evidence type="ECO:0000256" key="1">
    <source>
        <dbReference type="ARBA" id="ARBA00006594"/>
    </source>
</evidence>
<dbReference type="RefSeq" id="WP_200966732.1">
    <property type="nucleotide sequence ID" value="NZ_BMAQ01000019.1"/>
</dbReference>
<evidence type="ECO:0000313" key="8">
    <source>
        <dbReference type="EMBL" id="GFR38480.1"/>
    </source>
</evidence>
<dbReference type="Proteomes" id="UP000654993">
    <property type="component" value="Unassembled WGS sequence"/>
</dbReference>
<dbReference type="Gene3D" id="3.40.50.150">
    <property type="entry name" value="Vaccinia Virus protein VP39"/>
    <property type="match status" value="2"/>
</dbReference>
<dbReference type="InterPro" id="IPR029063">
    <property type="entry name" value="SAM-dependent_MTases_sf"/>
</dbReference>
<keyword evidence="5 7" id="KW-0949">S-adenosyl-L-methionine</keyword>